<dbReference type="PROSITE" id="PS51257">
    <property type="entry name" value="PROKAR_LIPOPROTEIN"/>
    <property type="match status" value="1"/>
</dbReference>
<dbReference type="EMBL" id="PIPQ01000001">
    <property type="protein sequence ID" value="RUO44213.1"/>
    <property type="molecule type" value="Genomic_DNA"/>
</dbReference>
<gene>
    <name evidence="1" type="ORF">CWE15_03330</name>
</gene>
<keyword evidence="2" id="KW-1185">Reference proteome</keyword>
<reference evidence="1 2" key="1">
    <citation type="journal article" date="2011" name="Front. Microbiol.">
        <title>Genomic signatures of strain selection and enhancement in Bacillus atrophaeus var. globigii, a historical biowarfare simulant.</title>
        <authorList>
            <person name="Gibbons H.S."/>
            <person name="Broomall S.M."/>
            <person name="McNew L.A."/>
            <person name="Daligault H."/>
            <person name="Chapman C."/>
            <person name="Bruce D."/>
            <person name="Karavis M."/>
            <person name="Krepps M."/>
            <person name="McGregor P.A."/>
            <person name="Hong C."/>
            <person name="Park K.H."/>
            <person name="Akmal A."/>
            <person name="Feldman A."/>
            <person name="Lin J.S."/>
            <person name="Chang W.E."/>
            <person name="Higgs B.W."/>
            <person name="Demirev P."/>
            <person name="Lindquist J."/>
            <person name="Liem A."/>
            <person name="Fochler E."/>
            <person name="Read T.D."/>
            <person name="Tapia R."/>
            <person name="Johnson S."/>
            <person name="Bishop-Lilly K.A."/>
            <person name="Detter C."/>
            <person name="Han C."/>
            <person name="Sozhamannan S."/>
            <person name="Rosenzweig C.N."/>
            <person name="Skowronski E.W."/>
        </authorList>
    </citation>
    <scope>NUCLEOTIDE SEQUENCE [LARGE SCALE GENOMIC DNA]</scope>
    <source>
        <strain evidence="1 2">AIT1</strain>
    </source>
</reference>
<comment type="caution">
    <text evidence="1">The sequence shown here is derived from an EMBL/GenBank/DDBJ whole genome shotgun (WGS) entry which is preliminary data.</text>
</comment>
<dbReference type="AlphaFoldDB" id="A0A432X9W7"/>
<dbReference type="OrthoDB" id="9769898at2"/>
<dbReference type="Pfam" id="PF05960">
    <property type="entry name" value="DUF885"/>
    <property type="match status" value="1"/>
</dbReference>
<organism evidence="1 2">
    <name type="scientific">Aliidiomarina taiwanensis</name>
    <dbReference type="NCBI Taxonomy" id="946228"/>
    <lineage>
        <taxon>Bacteria</taxon>
        <taxon>Pseudomonadati</taxon>
        <taxon>Pseudomonadota</taxon>
        <taxon>Gammaproteobacteria</taxon>
        <taxon>Alteromonadales</taxon>
        <taxon>Idiomarinaceae</taxon>
        <taxon>Aliidiomarina</taxon>
    </lineage>
</organism>
<dbReference type="PANTHER" id="PTHR33361:SF16">
    <property type="entry name" value="DUF885 DOMAIN-CONTAINING PROTEIN"/>
    <property type="match status" value="1"/>
</dbReference>
<dbReference type="RefSeq" id="WP_126756609.1">
    <property type="nucleotide sequence ID" value="NZ_PIPQ01000001.1"/>
</dbReference>
<evidence type="ECO:0000313" key="1">
    <source>
        <dbReference type="EMBL" id="RUO44213.1"/>
    </source>
</evidence>
<name>A0A432X9W7_9GAMM</name>
<evidence type="ECO:0000313" key="2">
    <source>
        <dbReference type="Proteomes" id="UP000286976"/>
    </source>
</evidence>
<proteinExistence type="predicted"/>
<protein>
    <submittedName>
        <fullName evidence="1">DUF885 domain-containing protein</fullName>
    </submittedName>
</protein>
<accession>A0A432X9W7</accession>
<dbReference type="Proteomes" id="UP000286976">
    <property type="component" value="Unassembled WGS sequence"/>
</dbReference>
<dbReference type="InterPro" id="IPR010281">
    <property type="entry name" value="DUF885"/>
</dbReference>
<dbReference type="PANTHER" id="PTHR33361">
    <property type="entry name" value="GLR0591 PROTEIN"/>
    <property type="match status" value="1"/>
</dbReference>
<sequence>MKPVVLSALCLWLLVACTPVEKLSHSTEELQQSELLADIFEDYFYADLALDPLQATYVGETQFNGELANTFSDTYRSQRQLLEEEFLMALDAVNYAQLSDADKLSYDLFQRERKIALERLQFPTHLLPLNQMYNYANQLARLGSGESAQPFDTYEDYQNWLNRMRAIPDIFLQIQANLQQGLATDVTQPRIIMQRVLEQIRAHVVEDVATSLYFQPLANFPEGFTQAQRTALTEAYVQVIENQVVPAYRALAEYIESEYIPRTRTTDIGLSHLPQGKEWYAFEVKRQTTTNLTPDEIHALGLAEVARIHQAIADIMDDVGFAGDLAAFFEFTRDNPQFHYASPEAMLADYQDFAAQVEARVLDLFHEDMLPQAGYEIRRVEPFREQTASSGSYEVPAEDGSRPGIFYLNTYGLSARPTWAKGPLTLHEAIPGHHYQVALQREMTNLPRFRRYNVVVAFAEGWGLYTESLGDEFGLYDSYDRYGQLIAELWRSIRLVVDTGIHWKGWSKQQVLDYMYANAPVKEARAVSEAERFIVLPGQALAYKVGMLKIHELRQRAQQRLADKFDVRDFHREVLRHGSIPLSVLEREIERWLDSETSD</sequence>